<evidence type="ECO:0000313" key="1">
    <source>
        <dbReference type="EMBL" id="AJI23857.1"/>
    </source>
</evidence>
<sequence length="386" mass="44484">MITIYYHKEKQQWFHHNPSASYTWGVQKIELPFTQNISSTQAFLRLKGEKVGPIVGVLTNKAVLEKLNVKQRPLLELLHHTLQEKGGLLALFAEETMSHHFFEGYCFDGAKKQWIKTTLPLPNVIYNRYPGRKSETKKLTSLHQKIKGKHIPLFNSAFFSKWKVYQLFSKEPLLSSHLPKTYRLTPEIDIAKLLQKHSSLYFKPINSSKGAGIFRLSSHKHTIIYQDHKRKEEFSSLQAIDLPRSAYLIQEAIETQPFKDRRYDLRILAHHKDSGYVISGVGIRHSPYQSITTHTLNGGSISPFQDLENEVDTSFLSSFVNTCGQVLQKSFPLVEEFSLDMAKSAQGQYYLFEVNAKPMIFDETDIQTQGAKHICNIFYKLTKFLD</sequence>
<dbReference type="KEGG" id="bmeg:BG04_2855"/>
<reference evidence="1 2" key="1">
    <citation type="journal article" date="2015" name="Genome Announc.">
        <title>Complete genome sequences for 35 biothreat assay-relevant bacillus species.</title>
        <authorList>
            <person name="Johnson S.L."/>
            <person name="Daligault H.E."/>
            <person name="Davenport K.W."/>
            <person name="Jaissle J."/>
            <person name="Frey K.G."/>
            <person name="Ladner J.T."/>
            <person name="Broomall S.M."/>
            <person name="Bishop-Lilly K.A."/>
            <person name="Bruce D.C."/>
            <person name="Gibbons H.S."/>
            <person name="Coyne S.R."/>
            <person name="Lo C.C."/>
            <person name="Meincke L."/>
            <person name="Munk A.C."/>
            <person name="Koroleva G.I."/>
            <person name="Rosenzweig C.N."/>
            <person name="Palacios G.F."/>
            <person name="Redden C.L."/>
            <person name="Minogue T.D."/>
            <person name="Chain P.S."/>
        </authorList>
    </citation>
    <scope>NUCLEOTIDE SEQUENCE [LARGE SCALE GENOMIC DNA]</scope>
    <source>
        <strain evidence="2">ATCC 14581 / DSM 32 / JCM 2506 / NBRC 15308 / NCIMB 9376 / NCTC 10342 / NRRL B-14308 / VKM B-512</strain>
    </source>
</reference>
<protein>
    <submittedName>
        <fullName evidence="1">YheC/D like ATP-grasp family protein</fullName>
    </submittedName>
</protein>
<dbReference type="AlphaFoldDB" id="A0A0B6ARV7"/>
<dbReference type="GeneID" id="93640920"/>
<name>A0A0B6ARV7_PRIM2</name>
<dbReference type="SUPFAM" id="SSF56059">
    <property type="entry name" value="Glutathione synthetase ATP-binding domain-like"/>
    <property type="match status" value="1"/>
</dbReference>
<evidence type="ECO:0000313" key="2">
    <source>
        <dbReference type="Proteomes" id="UP000031829"/>
    </source>
</evidence>
<dbReference type="Pfam" id="PF14398">
    <property type="entry name" value="ATPgrasp_YheCD"/>
    <property type="match status" value="1"/>
</dbReference>
<accession>A0A0B6ARV7</accession>
<gene>
    <name evidence="1" type="ORF">BG04_2855</name>
</gene>
<organism evidence="1 2">
    <name type="scientific">Priestia megaterium (strain ATCC 14581 / DSM 32 / CCUG 1817 / JCM 2506 / NBRC 15308 / NCIMB 9376 / NCTC 10342 / NRRL B-14308 / VKM B-512 / Ford 19)</name>
    <name type="common">Bacillus megaterium</name>
    <dbReference type="NCBI Taxonomy" id="1348623"/>
    <lineage>
        <taxon>Bacteria</taxon>
        <taxon>Bacillati</taxon>
        <taxon>Bacillota</taxon>
        <taxon>Bacilli</taxon>
        <taxon>Bacillales</taxon>
        <taxon>Bacillaceae</taxon>
        <taxon>Priestia</taxon>
    </lineage>
</organism>
<dbReference type="Proteomes" id="UP000031829">
    <property type="component" value="Chromosome"/>
</dbReference>
<dbReference type="HOGENOM" id="CLU_044334_0_0_9"/>
<dbReference type="RefSeq" id="WP_034654516.1">
    <property type="nucleotide sequence ID" value="NZ_BCVB01000014.1"/>
</dbReference>
<proteinExistence type="predicted"/>
<dbReference type="EMBL" id="CP009920">
    <property type="protein sequence ID" value="AJI23857.1"/>
    <property type="molecule type" value="Genomic_DNA"/>
</dbReference>
<dbReference type="InterPro" id="IPR026838">
    <property type="entry name" value="YheC/D"/>
</dbReference>